<feature type="domain" description="Amino acid transporter transmembrane" evidence="10">
    <location>
        <begin position="30"/>
        <end position="416"/>
    </location>
</feature>
<dbReference type="OMA" id="SCESYIG"/>
<dbReference type="InParanoid" id="A2E9G4"/>
<proteinExistence type="inferred from homology"/>
<feature type="compositionally biased region" description="Polar residues" evidence="8">
    <location>
        <begin position="1"/>
        <end position="16"/>
    </location>
</feature>
<feature type="transmembrane region" description="Helical" evidence="9">
    <location>
        <begin position="58"/>
        <end position="82"/>
    </location>
</feature>
<feature type="transmembrane region" description="Helical" evidence="9">
    <location>
        <begin position="145"/>
        <end position="165"/>
    </location>
</feature>
<dbReference type="Pfam" id="PF01490">
    <property type="entry name" value="Aa_trans"/>
    <property type="match status" value="1"/>
</dbReference>
<evidence type="ECO:0000313" key="11">
    <source>
        <dbReference type="EMBL" id="EAY10728.1"/>
    </source>
</evidence>
<evidence type="ECO:0000256" key="1">
    <source>
        <dbReference type="ARBA" id="ARBA00004141"/>
    </source>
</evidence>
<organism evidence="11 12">
    <name type="scientific">Trichomonas vaginalis (strain ATCC PRA-98 / G3)</name>
    <dbReference type="NCBI Taxonomy" id="412133"/>
    <lineage>
        <taxon>Eukaryota</taxon>
        <taxon>Metamonada</taxon>
        <taxon>Parabasalia</taxon>
        <taxon>Trichomonadida</taxon>
        <taxon>Trichomonadidae</taxon>
        <taxon>Trichomonas</taxon>
    </lineage>
</organism>
<comment type="subcellular location">
    <subcellularLocation>
        <location evidence="1">Membrane</location>
        <topology evidence="1">Multi-pass membrane protein</topology>
    </subcellularLocation>
</comment>
<evidence type="ECO:0000256" key="2">
    <source>
        <dbReference type="ARBA" id="ARBA00008066"/>
    </source>
</evidence>
<evidence type="ECO:0000256" key="6">
    <source>
        <dbReference type="ARBA" id="ARBA00022989"/>
    </source>
</evidence>
<dbReference type="PANTHER" id="PTHR22950:SF458">
    <property type="entry name" value="SODIUM-COUPLED NEUTRAL AMINO ACID TRANSPORTER 11-RELATED"/>
    <property type="match status" value="1"/>
</dbReference>
<evidence type="ECO:0000256" key="3">
    <source>
        <dbReference type="ARBA" id="ARBA00022448"/>
    </source>
</evidence>
<evidence type="ECO:0000313" key="12">
    <source>
        <dbReference type="Proteomes" id="UP000001542"/>
    </source>
</evidence>
<protein>
    <submittedName>
        <fullName evidence="11">Transmembrane amino acid transporter protein</fullName>
    </submittedName>
</protein>
<keyword evidence="7 9" id="KW-0472">Membrane</keyword>
<feature type="transmembrane region" description="Helical" evidence="9">
    <location>
        <begin position="337"/>
        <end position="357"/>
    </location>
</feature>
<dbReference type="RefSeq" id="XP_001322951.1">
    <property type="nucleotide sequence ID" value="XM_001322916.1"/>
</dbReference>
<dbReference type="AlphaFoldDB" id="A2E9G4"/>
<evidence type="ECO:0000256" key="8">
    <source>
        <dbReference type="SAM" id="MobiDB-lite"/>
    </source>
</evidence>
<dbReference type="Proteomes" id="UP000001542">
    <property type="component" value="Unassembled WGS sequence"/>
</dbReference>
<dbReference type="PANTHER" id="PTHR22950">
    <property type="entry name" value="AMINO ACID TRANSPORTER"/>
    <property type="match status" value="1"/>
</dbReference>
<evidence type="ECO:0000259" key="10">
    <source>
        <dbReference type="Pfam" id="PF01490"/>
    </source>
</evidence>
<evidence type="ECO:0000256" key="9">
    <source>
        <dbReference type="SAM" id="Phobius"/>
    </source>
</evidence>
<dbReference type="GO" id="GO:0016020">
    <property type="term" value="C:membrane"/>
    <property type="evidence" value="ECO:0007669"/>
    <property type="project" value="UniProtKB-SubCell"/>
</dbReference>
<feature type="transmembrane region" description="Helical" evidence="9">
    <location>
        <begin position="172"/>
        <end position="195"/>
    </location>
</feature>
<feature type="transmembrane region" description="Helical" evidence="9">
    <location>
        <begin position="293"/>
        <end position="316"/>
    </location>
</feature>
<evidence type="ECO:0000256" key="4">
    <source>
        <dbReference type="ARBA" id="ARBA00022692"/>
    </source>
</evidence>
<reference evidence="11" key="2">
    <citation type="journal article" date="2007" name="Science">
        <title>Draft genome sequence of the sexually transmitted pathogen Trichomonas vaginalis.</title>
        <authorList>
            <person name="Carlton J.M."/>
            <person name="Hirt R.P."/>
            <person name="Silva J.C."/>
            <person name="Delcher A.L."/>
            <person name="Schatz M."/>
            <person name="Zhao Q."/>
            <person name="Wortman J.R."/>
            <person name="Bidwell S.L."/>
            <person name="Alsmark U.C.M."/>
            <person name="Besteiro S."/>
            <person name="Sicheritz-Ponten T."/>
            <person name="Noel C.J."/>
            <person name="Dacks J.B."/>
            <person name="Foster P.G."/>
            <person name="Simillion C."/>
            <person name="Van de Peer Y."/>
            <person name="Miranda-Saavedra D."/>
            <person name="Barton G.J."/>
            <person name="Westrop G.D."/>
            <person name="Mueller S."/>
            <person name="Dessi D."/>
            <person name="Fiori P.L."/>
            <person name="Ren Q."/>
            <person name="Paulsen I."/>
            <person name="Zhang H."/>
            <person name="Bastida-Corcuera F.D."/>
            <person name="Simoes-Barbosa A."/>
            <person name="Brown M.T."/>
            <person name="Hayes R.D."/>
            <person name="Mukherjee M."/>
            <person name="Okumura C.Y."/>
            <person name="Schneider R."/>
            <person name="Smith A.J."/>
            <person name="Vanacova S."/>
            <person name="Villalvazo M."/>
            <person name="Haas B.J."/>
            <person name="Pertea M."/>
            <person name="Feldblyum T.V."/>
            <person name="Utterback T.R."/>
            <person name="Shu C.L."/>
            <person name="Osoegawa K."/>
            <person name="de Jong P.J."/>
            <person name="Hrdy I."/>
            <person name="Horvathova L."/>
            <person name="Zubacova Z."/>
            <person name="Dolezal P."/>
            <person name="Malik S.B."/>
            <person name="Logsdon J.M. Jr."/>
            <person name="Henze K."/>
            <person name="Gupta A."/>
            <person name="Wang C.C."/>
            <person name="Dunne R.L."/>
            <person name="Upcroft J.A."/>
            <person name="Upcroft P."/>
            <person name="White O."/>
            <person name="Salzberg S.L."/>
            <person name="Tang P."/>
            <person name="Chiu C.-H."/>
            <person name="Lee Y.-S."/>
            <person name="Embley T.M."/>
            <person name="Coombs G.H."/>
            <person name="Mottram J.C."/>
            <person name="Tachezy J."/>
            <person name="Fraser-Liggett C.M."/>
            <person name="Johnson P.J."/>
        </authorList>
    </citation>
    <scope>NUCLEOTIDE SEQUENCE [LARGE SCALE GENOMIC DNA]</scope>
    <source>
        <strain evidence="11">G3</strain>
    </source>
</reference>
<gene>
    <name evidence="11" type="ORF">TVAG_364530</name>
</gene>
<accession>A2E9G4</accession>
<dbReference type="KEGG" id="tva:4768663"/>
<dbReference type="EMBL" id="DS113333">
    <property type="protein sequence ID" value="EAY10728.1"/>
    <property type="molecule type" value="Genomic_DNA"/>
</dbReference>
<feature type="transmembrane region" description="Helical" evidence="9">
    <location>
        <begin position="363"/>
        <end position="384"/>
    </location>
</feature>
<dbReference type="OrthoDB" id="655540at2759"/>
<dbReference type="VEuPathDB" id="TrichDB:TVAG_364530"/>
<dbReference type="GO" id="GO:0006865">
    <property type="term" value="P:amino acid transport"/>
    <property type="evidence" value="ECO:0007669"/>
    <property type="project" value="UniProtKB-KW"/>
</dbReference>
<dbReference type="FunCoup" id="A2E9G4">
    <property type="interactions" value="73"/>
</dbReference>
<dbReference type="SMR" id="A2E9G4"/>
<feature type="transmembrane region" description="Helical" evidence="9">
    <location>
        <begin position="102"/>
        <end position="125"/>
    </location>
</feature>
<reference evidence="11" key="1">
    <citation type="submission" date="2006-10" db="EMBL/GenBank/DDBJ databases">
        <authorList>
            <person name="Amadeo P."/>
            <person name="Zhao Q."/>
            <person name="Wortman J."/>
            <person name="Fraser-Liggett C."/>
            <person name="Carlton J."/>
        </authorList>
    </citation>
    <scope>NUCLEOTIDE SEQUENCE</scope>
    <source>
        <strain evidence="11">G3</strain>
    </source>
</reference>
<dbReference type="STRING" id="5722.A2E9G4"/>
<keyword evidence="4 9" id="KW-0812">Transmembrane</keyword>
<keyword evidence="3" id="KW-0813">Transport</keyword>
<feature type="transmembrane region" description="Helical" evidence="9">
    <location>
        <begin position="396"/>
        <end position="416"/>
    </location>
</feature>
<feature type="region of interest" description="Disordered" evidence="8">
    <location>
        <begin position="1"/>
        <end position="20"/>
    </location>
</feature>
<comment type="similarity">
    <text evidence="2">Belongs to the amino acid/polyamine transporter 2 family.</text>
</comment>
<feature type="transmembrane region" description="Helical" evidence="9">
    <location>
        <begin position="215"/>
        <end position="237"/>
    </location>
</feature>
<evidence type="ECO:0000256" key="7">
    <source>
        <dbReference type="ARBA" id="ARBA00023136"/>
    </source>
</evidence>
<sequence>MDSTYTNSLESQISSENPDKPSQVLEYMTFFPTFMNILNTLTGPEVLSVSNSMTLIGLVYSISMMVGTTILSYLGTIIVLKLRESVDAESINELATKIVGKWCGNAYSILTLCFTYSCQVAYLFIGADSIIKWADLLGLHGWDHGMKRALLVLIYALVLPVLLTIPRELKILSIVSTGAILCQVLYVSGMIYEAIRIFPSKGIDPSCESYIGGLVFFNAFAIYSMLYAFPSVVLPLVRYYHPDMRKRYFLIGSSFVACFSITIIPGTIGYLLFGAGTNQIVISSFPNNDIFMQIVRVGFFIVVNASFAVVSITVMQDISSICYKVQNPADLPFWKRLSALIISNAPPVIIAMFMLEIRPAFEVGGAFGGCLSNFFVPPLLYVILSKKKWYTPLNILMLMFSLFGLVSAIIATYQAVVDAMHPDS</sequence>
<keyword evidence="5" id="KW-0029">Amino-acid transport</keyword>
<keyword evidence="6 9" id="KW-1133">Transmembrane helix</keyword>
<feature type="transmembrane region" description="Helical" evidence="9">
    <location>
        <begin position="249"/>
        <end position="273"/>
    </location>
</feature>
<keyword evidence="12" id="KW-1185">Reference proteome</keyword>
<name>A2E9G4_TRIV3</name>
<dbReference type="InterPro" id="IPR013057">
    <property type="entry name" value="AA_transpt_TM"/>
</dbReference>
<dbReference type="VEuPathDB" id="TrichDB:TVAGG3_0001060"/>
<evidence type="ECO:0000256" key="5">
    <source>
        <dbReference type="ARBA" id="ARBA00022970"/>
    </source>
</evidence>